<keyword evidence="1" id="KW-0547">Nucleotide-binding</keyword>
<dbReference type="InterPro" id="IPR042115">
    <property type="entry name" value="PriA_3primeBD_sf"/>
</dbReference>
<evidence type="ECO:0000256" key="2">
    <source>
        <dbReference type="ARBA" id="ARBA00022840"/>
    </source>
</evidence>
<evidence type="ECO:0000313" key="6">
    <source>
        <dbReference type="Proteomes" id="UP001365781"/>
    </source>
</evidence>
<dbReference type="InterPro" id="IPR041222">
    <property type="entry name" value="PriA_3primeBD"/>
</dbReference>
<dbReference type="Gene3D" id="3.40.1440.60">
    <property type="entry name" value="PriA, 3(prime) DNA-binding domain"/>
    <property type="match status" value="1"/>
</dbReference>
<dbReference type="PANTHER" id="PTHR30580:SF0">
    <property type="entry name" value="PRIMOSOMAL PROTEIN N"/>
    <property type="match status" value="1"/>
</dbReference>
<evidence type="ECO:0000259" key="4">
    <source>
        <dbReference type="Pfam" id="PF17764"/>
    </source>
</evidence>
<keyword evidence="2" id="KW-0067">ATP-binding</keyword>
<gene>
    <name evidence="5" type="ORF">WB403_49310</name>
</gene>
<reference evidence="5 6" key="1">
    <citation type="submission" date="2024-03" db="EMBL/GenBank/DDBJ databases">
        <title>First Report of Pectobacterium brasiliscabiei causing potato scab in china.</title>
        <authorList>
            <person name="Handique U."/>
        </authorList>
    </citation>
    <scope>NUCLEOTIDE SEQUENCE [LARGE SCALE GENOMIC DNA]</scope>
    <source>
        <strain evidence="5 6">ZRIMU1503</strain>
    </source>
</reference>
<dbReference type="EMBL" id="JBBAYM010000217">
    <property type="protein sequence ID" value="MEI5617107.1"/>
    <property type="molecule type" value="Genomic_DNA"/>
</dbReference>
<feature type="domain" description="Primosomal protein N' 3' DNA-binding" evidence="4">
    <location>
        <begin position="1"/>
        <end position="89"/>
    </location>
</feature>
<keyword evidence="3" id="KW-0238">DNA-binding</keyword>
<dbReference type="Pfam" id="PF17764">
    <property type="entry name" value="PriA_3primeBD"/>
    <property type="match status" value="1"/>
</dbReference>
<dbReference type="PANTHER" id="PTHR30580">
    <property type="entry name" value="PRIMOSOMAL PROTEIN N"/>
    <property type="match status" value="1"/>
</dbReference>
<evidence type="ECO:0000256" key="1">
    <source>
        <dbReference type="ARBA" id="ARBA00022741"/>
    </source>
</evidence>
<feature type="non-terminal residue" evidence="5">
    <location>
        <position position="94"/>
    </location>
</feature>
<evidence type="ECO:0000256" key="3">
    <source>
        <dbReference type="ARBA" id="ARBA00023125"/>
    </source>
</evidence>
<evidence type="ECO:0000313" key="5">
    <source>
        <dbReference type="EMBL" id="MEI5617107.1"/>
    </source>
</evidence>
<proteinExistence type="predicted"/>
<keyword evidence="6" id="KW-1185">Reference proteome</keyword>
<sequence length="94" mass="10167">LFDYAIPHPLVADVVPGVRVKVPLRSAGRMMDAFVVEVVADDGTERPLSSVESVVSTMPVLPERLFALARKVADRAAGSVSDVLRLAVPKRMVR</sequence>
<comment type="caution">
    <text evidence="5">The sequence shown here is derived from an EMBL/GenBank/DDBJ whole genome shotgun (WGS) entry which is preliminary data.</text>
</comment>
<accession>A0ABU8GV90</accession>
<feature type="non-terminal residue" evidence="5">
    <location>
        <position position="1"/>
    </location>
</feature>
<organism evidence="5 6">
    <name type="scientific">Streptomyces brasiliscabiei</name>
    <dbReference type="NCBI Taxonomy" id="2736302"/>
    <lineage>
        <taxon>Bacteria</taxon>
        <taxon>Bacillati</taxon>
        <taxon>Actinomycetota</taxon>
        <taxon>Actinomycetes</taxon>
        <taxon>Kitasatosporales</taxon>
        <taxon>Streptomycetaceae</taxon>
        <taxon>Streptomyces</taxon>
    </lineage>
</organism>
<protein>
    <submittedName>
        <fullName evidence="5">Primosome assembly protein PriA</fullName>
    </submittedName>
</protein>
<dbReference type="Proteomes" id="UP001365781">
    <property type="component" value="Unassembled WGS sequence"/>
</dbReference>
<name>A0ABU8GV90_9ACTN</name>